<evidence type="ECO:0000313" key="4">
    <source>
        <dbReference type="Proteomes" id="UP000321917"/>
    </source>
</evidence>
<evidence type="ECO:0000313" key="3">
    <source>
        <dbReference type="Proteomes" id="UP000321525"/>
    </source>
</evidence>
<dbReference type="Proteomes" id="UP000321917">
    <property type="component" value="Unassembled WGS sequence"/>
</dbReference>
<dbReference type="Proteomes" id="UP000321525">
    <property type="component" value="Unassembled WGS sequence"/>
</dbReference>
<comment type="caution">
    <text evidence="2">The sequence shown here is derived from an EMBL/GenBank/DDBJ whole genome shotgun (WGS) entry which is preliminary data.</text>
</comment>
<dbReference type="EMBL" id="VOLQ01000042">
    <property type="protein sequence ID" value="TWX63506.1"/>
    <property type="molecule type" value="Genomic_DNA"/>
</dbReference>
<accession>A0A5C6Q3T6</accession>
<keyword evidence="3" id="KW-1185">Reference proteome</keyword>
<proteinExistence type="predicted"/>
<evidence type="ECO:0000313" key="2">
    <source>
        <dbReference type="EMBL" id="TWX63506.1"/>
    </source>
</evidence>
<dbReference type="RefSeq" id="WP_146798050.1">
    <property type="nucleotide sequence ID" value="NZ_VOLP01000005.1"/>
</dbReference>
<dbReference type="AlphaFoldDB" id="A0A5C6Q3T6"/>
<reference evidence="2 4" key="1">
    <citation type="submission" date="2019-07" db="EMBL/GenBank/DDBJ databases">
        <title>Genomes of sea-ice associated Colwellia species.</title>
        <authorList>
            <person name="Bowman J.P."/>
        </authorList>
    </citation>
    <scope>NUCLEOTIDE SEQUENCE [LARGE SCALE GENOMIC DNA]</scope>
    <source>
        <strain evidence="1 3">ACAM 607</strain>
        <strain evidence="2 4">IC036</strain>
    </source>
</reference>
<protein>
    <submittedName>
        <fullName evidence="2">Uncharacterized protein</fullName>
    </submittedName>
</protein>
<name>A0A5C6Q3T6_9GAMM</name>
<dbReference type="OrthoDB" id="8255022at2"/>
<sequence length="92" mass="10258">MKVIFSLYFLLSGACFISIVSPNVLARSILPPTYILYASSAINLRHSSPELPQTIHYNFASIELLIEQEVGRIVLPQIYKNIGIDITITPLP</sequence>
<organism evidence="2 4">
    <name type="scientific">Colwellia hornerae</name>
    <dbReference type="NCBI Taxonomy" id="89402"/>
    <lineage>
        <taxon>Bacteria</taxon>
        <taxon>Pseudomonadati</taxon>
        <taxon>Pseudomonadota</taxon>
        <taxon>Gammaproteobacteria</taxon>
        <taxon>Alteromonadales</taxon>
        <taxon>Colwelliaceae</taxon>
        <taxon>Colwellia</taxon>
    </lineage>
</organism>
<dbReference type="EMBL" id="VOLR01000004">
    <property type="protein sequence ID" value="TWX62030.1"/>
    <property type="molecule type" value="Genomic_DNA"/>
</dbReference>
<evidence type="ECO:0000313" key="1">
    <source>
        <dbReference type="EMBL" id="TWX62030.1"/>
    </source>
</evidence>
<gene>
    <name evidence="1" type="ORF">ESZ26_03365</name>
    <name evidence="2" type="ORF">ESZ27_16425</name>
</gene>
<dbReference type="PROSITE" id="PS51257">
    <property type="entry name" value="PROKAR_LIPOPROTEIN"/>
    <property type="match status" value="1"/>
</dbReference>